<reference evidence="3 4" key="1">
    <citation type="submission" date="2019-07" db="EMBL/GenBank/DDBJ databases">
        <title>Genomic Encyclopedia of Archaeal and Bacterial Type Strains, Phase II (KMG-II): from individual species to whole genera.</title>
        <authorList>
            <person name="Goeker M."/>
        </authorList>
    </citation>
    <scope>NUCLEOTIDE SEQUENCE [LARGE SCALE GENOMIC DNA]</scope>
    <source>
        <strain evidence="3 4">DSM 46842</strain>
    </source>
</reference>
<evidence type="ECO:0000313" key="3">
    <source>
        <dbReference type="EMBL" id="TYP88492.1"/>
    </source>
</evidence>
<dbReference type="AlphaFoldDB" id="A0A5S5D147"/>
<dbReference type="InterPro" id="IPR028087">
    <property type="entry name" value="Tad_N"/>
</dbReference>
<accession>A0A5S5D147</accession>
<dbReference type="RefSeq" id="WP_166532618.1">
    <property type="nucleotide sequence ID" value="NZ_VNHW01000004.1"/>
</dbReference>
<sequence>MQRLTSRLRRRLDGERGATAVVVTLLLVPLLGFAAIAVDLGALYAERARLQVAADAAAIAVAQDCSRGNCGDMLATAQQLISLNDPTGTAGQPVLSSDPVSVTVTGGAPKEHWFAPVIGHDSSQVSATATVGWGAPSRGTAVLPLTFSWCSFKAQTGGGLPSTETLQTIMFSKSDDVGGCTGPSGNFVPGGFGWVVPDPGRCHATSAIGQLLSSDTGVSLPAGCSKADLEGWLGRTVLLPLFDQFGAGGSHGWYRVYGYAAFTLTGYAVNGSIKSGHKVCGPGTNSSDRCVTGYYTRFVELSDDWDYSPDAPQLGASILRLIR</sequence>
<protein>
    <submittedName>
        <fullName evidence="3">Putative Flp pilus-assembly TadE/G-like protein</fullName>
    </submittedName>
</protein>
<dbReference type="Proteomes" id="UP000322499">
    <property type="component" value="Unassembled WGS sequence"/>
</dbReference>
<keyword evidence="1" id="KW-1133">Transmembrane helix</keyword>
<gene>
    <name evidence="3" type="ORF">BD833_104196</name>
</gene>
<proteinExistence type="predicted"/>
<feature type="domain" description="Putative Flp pilus-assembly TadG-like N-terminal" evidence="2">
    <location>
        <begin position="17"/>
        <end position="64"/>
    </location>
</feature>
<keyword evidence="1" id="KW-0812">Transmembrane</keyword>
<keyword evidence="4" id="KW-1185">Reference proteome</keyword>
<comment type="caution">
    <text evidence="3">The sequence shown here is derived from an EMBL/GenBank/DDBJ whole genome shotgun (WGS) entry which is preliminary data.</text>
</comment>
<organism evidence="3 4">
    <name type="scientific">Blastococcus xanthinilyticus</name>
    <dbReference type="NCBI Taxonomy" id="1564164"/>
    <lineage>
        <taxon>Bacteria</taxon>
        <taxon>Bacillati</taxon>
        <taxon>Actinomycetota</taxon>
        <taxon>Actinomycetes</taxon>
        <taxon>Geodermatophilales</taxon>
        <taxon>Geodermatophilaceae</taxon>
        <taxon>Blastococcus</taxon>
    </lineage>
</organism>
<evidence type="ECO:0000259" key="2">
    <source>
        <dbReference type="Pfam" id="PF13400"/>
    </source>
</evidence>
<evidence type="ECO:0000313" key="4">
    <source>
        <dbReference type="Proteomes" id="UP000322499"/>
    </source>
</evidence>
<dbReference type="Pfam" id="PF13400">
    <property type="entry name" value="Tad"/>
    <property type="match status" value="1"/>
</dbReference>
<feature type="transmembrane region" description="Helical" evidence="1">
    <location>
        <begin position="21"/>
        <end position="45"/>
    </location>
</feature>
<keyword evidence="1" id="KW-0472">Membrane</keyword>
<evidence type="ECO:0000256" key="1">
    <source>
        <dbReference type="SAM" id="Phobius"/>
    </source>
</evidence>
<name>A0A5S5D147_9ACTN</name>
<dbReference type="EMBL" id="VNHW01000004">
    <property type="protein sequence ID" value="TYP88492.1"/>
    <property type="molecule type" value="Genomic_DNA"/>
</dbReference>